<protein>
    <recommendedName>
        <fullName evidence="1">NIF system FeS cluster assembly NifU C-terminal domain-containing protein</fullName>
    </recommendedName>
</protein>
<evidence type="ECO:0000313" key="3">
    <source>
        <dbReference type="Proteomes" id="UP000176241"/>
    </source>
</evidence>
<accession>A0A1G1XT49</accession>
<dbReference type="GO" id="GO:0051536">
    <property type="term" value="F:iron-sulfur cluster binding"/>
    <property type="evidence" value="ECO:0007669"/>
    <property type="project" value="InterPro"/>
</dbReference>
<reference evidence="2 3" key="1">
    <citation type="journal article" date="2016" name="Nat. Commun.">
        <title>Thousands of microbial genomes shed light on interconnected biogeochemical processes in an aquifer system.</title>
        <authorList>
            <person name="Anantharaman K."/>
            <person name="Brown C.T."/>
            <person name="Hug L.A."/>
            <person name="Sharon I."/>
            <person name="Castelle C.J."/>
            <person name="Probst A.J."/>
            <person name="Thomas B.C."/>
            <person name="Singh A."/>
            <person name="Wilkins M.J."/>
            <person name="Karaoz U."/>
            <person name="Brodie E.L."/>
            <person name="Williams K.H."/>
            <person name="Hubbard S.S."/>
            <person name="Banfield J.F."/>
        </authorList>
    </citation>
    <scope>NUCLEOTIDE SEQUENCE [LARGE SCALE GENOMIC DNA]</scope>
</reference>
<evidence type="ECO:0000313" key="2">
    <source>
        <dbReference type="EMBL" id="OGY43134.1"/>
    </source>
</evidence>
<comment type="caution">
    <text evidence="2">The sequence shown here is derived from an EMBL/GenBank/DDBJ whole genome shotgun (WGS) entry which is preliminary data.</text>
</comment>
<feature type="domain" description="NIF system FeS cluster assembly NifU C-terminal" evidence="1">
    <location>
        <begin position="5"/>
        <end position="70"/>
    </location>
</feature>
<dbReference type="SUPFAM" id="SSF117916">
    <property type="entry name" value="Fe-S cluster assembly (FSCA) domain-like"/>
    <property type="match status" value="1"/>
</dbReference>
<dbReference type="GO" id="GO:0016226">
    <property type="term" value="P:iron-sulfur cluster assembly"/>
    <property type="evidence" value="ECO:0007669"/>
    <property type="project" value="InterPro"/>
</dbReference>
<sequence length="74" mass="8058">MREEVKKVIEEVRPTIQADGGDIELVDVDEKKGIVKVRLQGACIGCPMSALTLQEGIGRVLKNKVKGVKELQAV</sequence>
<organism evidence="2 3">
    <name type="scientific">Candidatus Buchananbacteria bacterium RIFCSPHIGHO2_01_FULL_39_8</name>
    <dbReference type="NCBI Taxonomy" id="1797533"/>
    <lineage>
        <taxon>Bacteria</taxon>
        <taxon>Candidatus Buchananiibacteriota</taxon>
    </lineage>
</organism>
<dbReference type="AlphaFoldDB" id="A0A1G1XT49"/>
<dbReference type="Gene3D" id="3.30.300.130">
    <property type="entry name" value="Fe-S cluster assembly (FSCA)"/>
    <property type="match status" value="1"/>
</dbReference>
<gene>
    <name evidence="2" type="ORF">A2731_03565</name>
</gene>
<dbReference type="Pfam" id="PF01106">
    <property type="entry name" value="NifU"/>
    <property type="match status" value="1"/>
</dbReference>
<dbReference type="STRING" id="1797533.A2731_03565"/>
<dbReference type="PANTHER" id="PTHR11178">
    <property type="entry name" value="IRON-SULFUR CLUSTER SCAFFOLD PROTEIN NFU-RELATED"/>
    <property type="match status" value="1"/>
</dbReference>
<proteinExistence type="predicted"/>
<dbReference type="Proteomes" id="UP000176241">
    <property type="component" value="Unassembled WGS sequence"/>
</dbReference>
<dbReference type="GO" id="GO:0005506">
    <property type="term" value="F:iron ion binding"/>
    <property type="evidence" value="ECO:0007669"/>
    <property type="project" value="InterPro"/>
</dbReference>
<dbReference type="InterPro" id="IPR034904">
    <property type="entry name" value="FSCA_dom_sf"/>
</dbReference>
<dbReference type="InterPro" id="IPR001075">
    <property type="entry name" value="NIF_FeS_clus_asmbl_NifU_C"/>
</dbReference>
<dbReference type="EMBL" id="MHIC01000053">
    <property type="protein sequence ID" value="OGY43134.1"/>
    <property type="molecule type" value="Genomic_DNA"/>
</dbReference>
<name>A0A1G1XT49_9BACT</name>
<evidence type="ECO:0000259" key="1">
    <source>
        <dbReference type="Pfam" id="PF01106"/>
    </source>
</evidence>